<keyword evidence="6" id="KW-1133">Transmembrane helix</keyword>
<dbReference type="InterPro" id="IPR050256">
    <property type="entry name" value="Glycosyltransferase_2"/>
</dbReference>
<keyword evidence="8" id="KW-0547">Nucleotide-binding</keyword>
<dbReference type="GO" id="GO:0005886">
    <property type="term" value="C:plasma membrane"/>
    <property type="evidence" value="ECO:0007669"/>
    <property type="project" value="TreeGrafter"/>
</dbReference>
<evidence type="ECO:0000256" key="6">
    <source>
        <dbReference type="ARBA" id="ARBA00022989"/>
    </source>
</evidence>
<gene>
    <name evidence="10" type="ORF">AU468_07095</name>
</gene>
<dbReference type="SUPFAM" id="SSF53448">
    <property type="entry name" value="Nucleotide-diphospho-sugar transferases"/>
    <property type="match status" value="1"/>
</dbReference>
<dbReference type="AlphaFoldDB" id="A0A2S4JRA4"/>
<dbReference type="Gene3D" id="3.40.50.20">
    <property type="match status" value="1"/>
</dbReference>
<dbReference type="GO" id="GO:0009103">
    <property type="term" value="P:lipopolysaccharide biosynthetic process"/>
    <property type="evidence" value="ECO:0007669"/>
    <property type="project" value="UniProtKB-KW"/>
</dbReference>
<protein>
    <recommendedName>
        <fullName evidence="9">ATP-grasp domain-containing protein</fullName>
    </recommendedName>
</protein>
<keyword evidence="11" id="KW-1185">Reference proteome</keyword>
<dbReference type="SUPFAM" id="SSF56059">
    <property type="entry name" value="Glutathione synthetase ATP-binding domain-like"/>
    <property type="match status" value="1"/>
</dbReference>
<keyword evidence="5" id="KW-0448">Lipopolysaccharide biosynthesis</keyword>
<dbReference type="InterPro" id="IPR040570">
    <property type="entry name" value="LAL_C2"/>
</dbReference>
<dbReference type="Gene3D" id="3.90.550.10">
    <property type="entry name" value="Spore Coat Polysaccharide Biosynthesis Protein SpsA, Chain A"/>
    <property type="match status" value="1"/>
</dbReference>
<dbReference type="Proteomes" id="UP000237350">
    <property type="component" value="Unassembled WGS sequence"/>
</dbReference>
<evidence type="ECO:0000256" key="8">
    <source>
        <dbReference type="PROSITE-ProRule" id="PRU00409"/>
    </source>
</evidence>
<evidence type="ECO:0000256" key="1">
    <source>
        <dbReference type="ARBA" id="ARBA00022475"/>
    </source>
</evidence>
<dbReference type="GO" id="GO:0099621">
    <property type="term" value="F:undecaprenyl-phosphate 4-deoxy-4-formamido-L-arabinose transferase activity"/>
    <property type="evidence" value="ECO:0007669"/>
    <property type="project" value="TreeGrafter"/>
</dbReference>
<dbReference type="InterPro" id="IPR029044">
    <property type="entry name" value="Nucleotide-diphossugar_trans"/>
</dbReference>
<dbReference type="GO" id="GO:0005524">
    <property type="term" value="F:ATP binding"/>
    <property type="evidence" value="ECO:0007669"/>
    <property type="project" value="UniProtKB-UniRule"/>
</dbReference>
<keyword evidence="3" id="KW-0808">Transferase</keyword>
<proteinExistence type="predicted"/>
<dbReference type="GO" id="GO:0046872">
    <property type="term" value="F:metal ion binding"/>
    <property type="evidence" value="ECO:0007669"/>
    <property type="project" value="InterPro"/>
</dbReference>
<dbReference type="Gene3D" id="3.30.1490.20">
    <property type="entry name" value="ATP-grasp fold, A domain"/>
    <property type="match status" value="1"/>
</dbReference>
<comment type="caution">
    <text evidence="10">The sequence shown here is derived from an EMBL/GenBank/DDBJ whole genome shotgun (WGS) entry which is preliminary data.</text>
</comment>
<dbReference type="InterPro" id="IPR016185">
    <property type="entry name" value="PreATP-grasp_dom_sf"/>
</dbReference>
<dbReference type="InterPro" id="IPR013815">
    <property type="entry name" value="ATP_grasp_subdomain_1"/>
</dbReference>
<keyword evidence="2" id="KW-0328">Glycosyltransferase</keyword>
<dbReference type="Pfam" id="PF00535">
    <property type="entry name" value="Glycos_transf_2"/>
    <property type="match status" value="1"/>
</dbReference>
<sequence>MESSPFLSLVIPSLNGSARLARLLPRLRSVLAREGGGEVIIVDDGSDAVHRAALAALTGAALTGASLAGEVSLTGVGGVNEPGQAAAGVAGEPGPRVRLVMMPRRTGQIGATLAGVAAARGELVVTLDDDGAHPPEVIPRLRRRLEEVPGCALVYGVPRRKARGIRGLGTRLNSLLFHLFLGLPWSIPVGSFRMIRRELLVKALNRPVAFPYLSAMLLQFRPVTAAVRYGDAGGSREIGGSASSYTLRRLLRVYGSLFLYWGPLRSLGRVLRPPRRNLPRLMVLGGGSSQLGILARARREGFSVVLADQAENPPGRGLADYFVRASTFDPRAVSRAARALRVSAIVAAGSDQPVYTAALASRELGLPCALSPGTALMVTNKFHMKERFRNAGIPTVPWAVLGEDPERWDQEGLARLAPPWVVKPLDSQGQRGIAIVHDRRELLEHRPRALAFSREKAILVEEYYPSREVTLSGWVSREGDPPEIWAITDRITFPPDPAGGQGLGVCLAHRYPSCFARDREEEIGVITGKITRAFGLGGVPLYFQFLLGDEGVRVNEIACRLGGAYEDISLPPVTGVDVLGRQLGWFQTALGLPRQEEPVLPQGAFCAVPLIFARPGRVVRYRGEEELLKLPGVEACRFLLPAGTVIAPRSNSTQRIAFAVLRGSSRREVNLLVDRLFETLRAENSRGENLLIDTRGDIQVHSGV</sequence>
<evidence type="ECO:0000256" key="2">
    <source>
        <dbReference type="ARBA" id="ARBA00022676"/>
    </source>
</evidence>
<dbReference type="SUPFAM" id="SSF52440">
    <property type="entry name" value="PreATP-grasp domain"/>
    <property type="match status" value="1"/>
</dbReference>
<evidence type="ECO:0000313" key="11">
    <source>
        <dbReference type="Proteomes" id="UP000237350"/>
    </source>
</evidence>
<evidence type="ECO:0000256" key="5">
    <source>
        <dbReference type="ARBA" id="ARBA00022985"/>
    </source>
</evidence>
<dbReference type="PANTHER" id="PTHR48090:SF3">
    <property type="entry name" value="UNDECAPRENYL-PHOSPHATE 4-DEOXY-4-FORMAMIDO-L-ARABINOSE TRANSFERASE"/>
    <property type="match status" value="1"/>
</dbReference>
<organism evidence="10 11">
    <name type="scientific">Alkalispirochaeta sphaeroplastigenens</name>
    <dbReference type="NCBI Taxonomy" id="1187066"/>
    <lineage>
        <taxon>Bacteria</taxon>
        <taxon>Pseudomonadati</taxon>
        <taxon>Spirochaetota</taxon>
        <taxon>Spirochaetia</taxon>
        <taxon>Spirochaetales</taxon>
        <taxon>Spirochaetaceae</taxon>
        <taxon>Alkalispirochaeta</taxon>
    </lineage>
</organism>
<evidence type="ECO:0000256" key="3">
    <source>
        <dbReference type="ARBA" id="ARBA00022679"/>
    </source>
</evidence>
<dbReference type="Pfam" id="PF18603">
    <property type="entry name" value="LAL_C2"/>
    <property type="match status" value="1"/>
</dbReference>
<keyword evidence="1" id="KW-1003">Cell membrane</keyword>
<accession>A0A2S4JRA4</accession>
<reference evidence="11" key="1">
    <citation type="submission" date="2015-12" db="EMBL/GenBank/DDBJ databases">
        <authorList>
            <person name="Lodha T.D."/>
            <person name="Chintalapati S."/>
            <person name="Chintalapati V.R."/>
            <person name="Sravanthi T."/>
        </authorList>
    </citation>
    <scope>NUCLEOTIDE SEQUENCE [LARGE SCALE GENOMIC DNA]</scope>
    <source>
        <strain evidence="11">JC133</strain>
    </source>
</reference>
<dbReference type="PANTHER" id="PTHR48090">
    <property type="entry name" value="UNDECAPRENYL-PHOSPHATE 4-DEOXY-4-FORMAMIDO-L-ARABINOSE TRANSFERASE-RELATED"/>
    <property type="match status" value="1"/>
</dbReference>
<keyword evidence="8" id="KW-0067">ATP-binding</keyword>
<dbReference type="Gene3D" id="3.30.470.20">
    <property type="entry name" value="ATP-grasp fold, B domain"/>
    <property type="match status" value="1"/>
</dbReference>
<keyword evidence="4" id="KW-0812">Transmembrane</keyword>
<evidence type="ECO:0000313" key="10">
    <source>
        <dbReference type="EMBL" id="POR02013.1"/>
    </source>
</evidence>
<evidence type="ECO:0000259" key="9">
    <source>
        <dbReference type="PROSITE" id="PS50975"/>
    </source>
</evidence>
<evidence type="ECO:0000256" key="7">
    <source>
        <dbReference type="ARBA" id="ARBA00023136"/>
    </source>
</evidence>
<dbReference type="RefSeq" id="WP_103680109.1">
    <property type="nucleotide sequence ID" value="NZ_LPWH01000063.1"/>
</dbReference>
<keyword evidence="7" id="KW-0472">Membrane</keyword>
<name>A0A2S4JRA4_9SPIO</name>
<evidence type="ECO:0000256" key="4">
    <source>
        <dbReference type="ARBA" id="ARBA00022692"/>
    </source>
</evidence>
<dbReference type="InterPro" id="IPR011761">
    <property type="entry name" value="ATP-grasp"/>
</dbReference>
<dbReference type="InterPro" id="IPR001173">
    <property type="entry name" value="Glyco_trans_2-like"/>
</dbReference>
<dbReference type="EMBL" id="LPWH01000063">
    <property type="protein sequence ID" value="POR02013.1"/>
    <property type="molecule type" value="Genomic_DNA"/>
</dbReference>
<dbReference type="PROSITE" id="PS50975">
    <property type="entry name" value="ATP_GRASP"/>
    <property type="match status" value="1"/>
</dbReference>
<dbReference type="OrthoDB" id="9813261at2"/>
<feature type="domain" description="ATP-grasp" evidence="9">
    <location>
        <begin position="385"/>
        <end position="587"/>
    </location>
</feature>